<keyword evidence="3" id="KW-1185">Reference proteome</keyword>
<accession>A0AAF0TRM2</accession>
<dbReference type="AlphaFoldDB" id="A0AAF0TRM2"/>
<feature type="region of interest" description="Disordered" evidence="1">
    <location>
        <begin position="79"/>
        <end position="114"/>
    </location>
</feature>
<proteinExistence type="predicted"/>
<dbReference type="Proteomes" id="UP001234989">
    <property type="component" value="Chromosome 5"/>
</dbReference>
<evidence type="ECO:0000313" key="3">
    <source>
        <dbReference type="Proteomes" id="UP001234989"/>
    </source>
</evidence>
<protein>
    <submittedName>
        <fullName evidence="2">Uncharacterized protein</fullName>
    </submittedName>
</protein>
<name>A0AAF0TRM2_SOLVR</name>
<sequence length="142" mass="15811">MILKETKNQPSSSIKPRSPPRPWSRGQAVNGYVVLSQQTPNPKRRTTVAFMVRGPLHDLNNNVGEPWQGSRTVKGTIIYQPARGTHPPRSGGPRIPSQGADHYMSHKKAHGCQEEPTKLRHQTMEPTMNRGIEDGPWMGSLS</sequence>
<reference evidence="2" key="1">
    <citation type="submission" date="2023-08" db="EMBL/GenBank/DDBJ databases">
        <title>A de novo genome assembly of Solanum verrucosum Schlechtendal, a Mexican diploid species geographically isolated from the other diploid A-genome species in potato relatives.</title>
        <authorList>
            <person name="Hosaka K."/>
        </authorList>
    </citation>
    <scope>NUCLEOTIDE SEQUENCE</scope>
    <source>
        <tissue evidence="2">Young leaves</tissue>
    </source>
</reference>
<organism evidence="2 3">
    <name type="scientific">Solanum verrucosum</name>
    <dbReference type="NCBI Taxonomy" id="315347"/>
    <lineage>
        <taxon>Eukaryota</taxon>
        <taxon>Viridiplantae</taxon>
        <taxon>Streptophyta</taxon>
        <taxon>Embryophyta</taxon>
        <taxon>Tracheophyta</taxon>
        <taxon>Spermatophyta</taxon>
        <taxon>Magnoliopsida</taxon>
        <taxon>eudicotyledons</taxon>
        <taxon>Gunneridae</taxon>
        <taxon>Pentapetalae</taxon>
        <taxon>asterids</taxon>
        <taxon>lamiids</taxon>
        <taxon>Solanales</taxon>
        <taxon>Solanaceae</taxon>
        <taxon>Solanoideae</taxon>
        <taxon>Solaneae</taxon>
        <taxon>Solanum</taxon>
    </lineage>
</organism>
<feature type="region of interest" description="Disordered" evidence="1">
    <location>
        <begin position="1"/>
        <end position="26"/>
    </location>
</feature>
<gene>
    <name evidence="2" type="ORF">MTR67_023211</name>
</gene>
<dbReference type="EMBL" id="CP133616">
    <property type="protein sequence ID" value="WMV29826.1"/>
    <property type="molecule type" value="Genomic_DNA"/>
</dbReference>
<evidence type="ECO:0000256" key="1">
    <source>
        <dbReference type="SAM" id="MobiDB-lite"/>
    </source>
</evidence>
<evidence type="ECO:0000313" key="2">
    <source>
        <dbReference type="EMBL" id="WMV29826.1"/>
    </source>
</evidence>